<dbReference type="EMBL" id="BJVJ01000088">
    <property type="protein sequence ID" value="GEL26388.1"/>
    <property type="molecule type" value="Genomic_DNA"/>
</dbReference>
<dbReference type="NCBIfam" id="NF008453">
    <property type="entry name" value="PRK11308.1"/>
    <property type="match status" value="2"/>
</dbReference>
<dbReference type="GO" id="GO:0055085">
    <property type="term" value="P:transmembrane transport"/>
    <property type="evidence" value="ECO:0007669"/>
    <property type="project" value="UniProtKB-ARBA"/>
</dbReference>
<dbReference type="GO" id="GO:0015833">
    <property type="term" value="P:peptide transport"/>
    <property type="evidence" value="ECO:0007669"/>
    <property type="project" value="InterPro"/>
</dbReference>
<dbReference type="SMART" id="SM00382">
    <property type="entry name" value="AAA"/>
    <property type="match status" value="2"/>
</dbReference>
<gene>
    <name evidence="7" type="ORF">PSU4_53420</name>
</gene>
<dbReference type="InterPro" id="IPR017871">
    <property type="entry name" value="ABC_transporter-like_CS"/>
</dbReference>
<evidence type="ECO:0000256" key="4">
    <source>
        <dbReference type="ARBA" id="ARBA00022840"/>
    </source>
</evidence>
<evidence type="ECO:0000259" key="6">
    <source>
        <dbReference type="PROSITE" id="PS50893"/>
    </source>
</evidence>
<dbReference type="FunFam" id="3.40.50.300:FF:000016">
    <property type="entry name" value="Oligopeptide ABC transporter ATP-binding component"/>
    <property type="match status" value="1"/>
</dbReference>
<dbReference type="AlphaFoldDB" id="A0A511DTI4"/>
<name>A0A511DTI4_9PSEU</name>
<dbReference type="Gene3D" id="3.40.50.300">
    <property type="entry name" value="P-loop containing nucleotide triphosphate hydrolases"/>
    <property type="match status" value="2"/>
</dbReference>
<evidence type="ECO:0000256" key="5">
    <source>
        <dbReference type="SAM" id="MobiDB-lite"/>
    </source>
</evidence>
<dbReference type="InterPro" id="IPR003439">
    <property type="entry name" value="ABC_transporter-like_ATP-bd"/>
</dbReference>
<dbReference type="GO" id="GO:0016887">
    <property type="term" value="F:ATP hydrolysis activity"/>
    <property type="evidence" value="ECO:0007669"/>
    <property type="project" value="InterPro"/>
</dbReference>
<dbReference type="NCBIfam" id="TIGR01727">
    <property type="entry name" value="oligo_HPY"/>
    <property type="match status" value="1"/>
</dbReference>
<dbReference type="SUPFAM" id="SSF52540">
    <property type="entry name" value="P-loop containing nucleoside triphosphate hydrolases"/>
    <property type="match status" value="2"/>
</dbReference>
<comment type="caution">
    <text evidence="7">The sequence shown here is derived from an EMBL/GenBank/DDBJ whole genome shotgun (WGS) entry which is preliminary data.</text>
</comment>
<dbReference type="Pfam" id="PF00005">
    <property type="entry name" value="ABC_tran"/>
    <property type="match status" value="2"/>
</dbReference>
<keyword evidence="3" id="KW-0547">Nucleotide-binding</keyword>
<organism evidence="7 8">
    <name type="scientific">Pseudonocardia sulfidoxydans NBRC 16205</name>
    <dbReference type="NCBI Taxonomy" id="1223511"/>
    <lineage>
        <taxon>Bacteria</taxon>
        <taxon>Bacillati</taxon>
        <taxon>Actinomycetota</taxon>
        <taxon>Actinomycetes</taxon>
        <taxon>Pseudonocardiales</taxon>
        <taxon>Pseudonocardiaceae</taxon>
        <taxon>Pseudonocardia</taxon>
    </lineage>
</organism>
<evidence type="ECO:0000313" key="7">
    <source>
        <dbReference type="EMBL" id="GEL26388.1"/>
    </source>
</evidence>
<keyword evidence="8" id="KW-1185">Reference proteome</keyword>
<protein>
    <submittedName>
        <fullName evidence="7">Peptide ABC transporter ATP-binding protein</fullName>
    </submittedName>
</protein>
<accession>A0A511DTI4</accession>
<dbReference type="InterPro" id="IPR003593">
    <property type="entry name" value="AAA+_ATPase"/>
</dbReference>
<feature type="compositionally biased region" description="Polar residues" evidence="5">
    <location>
        <begin position="655"/>
        <end position="664"/>
    </location>
</feature>
<dbReference type="PANTHER" id="PTHR43776">
    <property type="entry name" value="TRANSPORT ATP-BINDING PROTEIN"/>
    <property type="match status" value="1"/>
</dbReference>
<dbReference type="InterPro" id="IPR013563">
    <property type="entry name" value="Oligopep_ABC_C"/>
</dbReference>
<evidence type="ECO:0000256" key="2">
    <source>
        <dbReference type="ARBA" id="ARBA00022448"/>
    </source>
</evidence>
<evidence type="ECO:0000313" key="8">
    <source>
        <dbReference type="Proteomes" id="UP000321685"/>
    </source>
</evidence>
<comment type="similarity">
    <text evidence="1">Belongs to the ABC transporter superfamily.</text>
</comment>
<dbReference type="GO" id="GO:0005524">
    <property type="term" value="F:ATP binding"/>
    <property type="evidence" value="ECO:0007669"/>
    <property type="project" value="UniProtKB-KW"/>
</dbReference>
<dbReference type="Proteomes" id="UP000321685">
    <property type="component" value="Unassembled WGS sequence"/>
</dbReference>
<evidence type="ECO:0000256" key="3">
    <source>
        <dbReference type="ARBA" id="ARBA00022741"/>
    </source>
</evidence>
<feature type="region of interest" description="Disordered" evidence="5">
    <location>
        <begin position="1"/>
        <end position="21"/>
    </location>
</feature>
<dbReference type="PANTHER" id="PTHR43776:SF7">
    <property type="entry name" value="D,D-DIPEPTIDE TRANSPORT ATP-BINDING PROTEIN DDPF-RELATED"/>
    <property type="match status" value="1"/>
</dbReference>
<feature type="region of interest" description="Disordered" evidence="5">
    <location>
        <begin position="644"/>
        <end position="664"/>
    </location>
</feature>
<dbReference type="InterPro" id="IPR027417">
    <property type="entry name" value="P-loop_NTPase"/>
</dbReference>
<dbReference type="Pfam" id="PF08352">
    <property type="entry name" value="oligo_HPY"/>
    <property type="match status" value="2"/>
</dbReference>
<proteinExistence type="inferred from homology"/>
<dbReference type="CDD" id="cd03257">
    <property type="entry name" value="ABC_NikE_OppD_transporters"/>
    <property type="match status" value="2"/>
</dbReference>
<dbReference type="InterPro" id="IPR050319">
    <property type="entry name" value="ABC_transp_ATP-bind"/>
</dbReference>
<feature type="compositionally biased region" description="Low complexity" evidence="5">
    <location>
        <begin position="1"/>
        <end position="18"/>
    </location>
</feature>
<dbReference type="PROSITE" id="PS50893">
    <property type="entry name" value="ABC_TRANSPORTER_2"/>
    <property type="match status" value="2"/>
</dbReference>
<keyword evidence="2" id="KW-0813">Transport</keyword>
<feature type="domain" description="ABC transporter" evidence="6">
    <location>
        <begin position="379"/>
        <end position="625"/>
    </location>
</feature>
<sequence>MTDAAHAVRTRAVADTTAPPENPALARVENLRITFDRDAGDSVSPVEDVSFEVRPGERLAVVGESGSGKSLTSLALMGLVDRVGGRIADHSQVEVLGVDMVRAPEPARRALRGGGIGMIFQDPLTSLDPVRSVGFQLGEAIELHRPALDKHETGKLAVDLLDQVRLPRPQALLASYPHELSGGMRQRVMIAIALAGDPDLLIADEPTTALDVTVQAQILDLVHDLCDERSLAVVLVTHDLGVVAGFADRVVTMYAGRIVEQGATEEVYAAPRHPYTDALMRSIPPLTHREPRLVAIPGSPPEPAHRPTGCAFHDRCGFAEEHVCTTERPPLTLVEGSSDARRVACLRLTEITFPLGAARATERAESTGPAGAADGSPLVSVRGLTKKFAIRSGGFGKREQLTAVDDVSLDIGRAEILGIVGESGSGKSTLARCLLRLIDPTSGRIEFDGRDLASMSARELRKQRPRMQMIFQDPSSSLNPRMTVRQTLLEPLKIHGRPADEQTLVGLLDSVKLPASALARYPHEFSGGQRQRIAIARAIALRPELLVCDEPVSALDVSVRSSLLNVLSDLRAEQGISLVFIAHDLAMVRFLCDRVGVMFRSRLVELNGNPEIYDAPVHPHTRALLAAQPIPDPDVERRRRTMRRDLLNEAGDPSTEGTRNVESA</sequence>
<reference evidence="7 8" key="1">
    <citation type="submission" date="2019-07" db="EMBL/GenBank/DDBJ databases">
        <title>Whole genome shotgun sequence of Pseudonocardia sulfidoxydans NBRC 16205.</title>
        <authorList>
            <person name="Hosoyama A."/>
            <person name="Uohara A."/>
            <person name="Ohji S."/>
            <person name="Ichikawa N."/>
        </authorList>
    </citation>
    <scope>NUCLEOTIDE SEQUENCE [LARGE SCALE GENOMIC DNA]</scope>
    <source>
        <strain evidence="7 8">NBRC 16205</strain>
    </source>
</reference>
<dbReference type="PROSITE" id="PS00211">
    <property type="entry name" value="ABC_TRANSPORTER_1"/>
    <property type="match status" value="2"/>
</dbReference>
<keyword evidence="4 7" id="KW-0067">ATP-binding</keyword>
<feature type="domain" description="ABC transporter" evidence="6">
    <location>
        <begin position="26"/>
        <end position="280"/>
    </location>
</feature>
<evidence type="ECO:0000256" key="1">
    <source>
        <dbReference type="ARBA" id="ARBA00005417"/>
    </source>
</evidence>